<evidence type="ECO:0000256" key="2">
    <source>
        <dbReference type="ARBA" id="ARBA00001946"/>
    </source>
</evidence>
<evidence type="ECO:0000256" key="15">
    <source>
        <dbReference type="ARBA" id="ARBA00023128"/>
    </source>
</evidence>
<evidence type="ECO:0000256" key="3">
    <source>
        <dbReference type="ARBA" id="ARBA00004496"/>
    </source>
</evidence>
<dbReference type="PRINTS" id="PR00477">
    <property type="entry name" value="PHGLYCKINASE"/>
</dbReference>
<feature type="binding site" evidence="18">
    <location>
        <position position="344"/>
    </location>
    <ligand>
        <name>ATP</name>
        <dbReference type="ChEBI" id="CHEBI:30616"/>
    </ligand>
</feature>
<evidence type="ECO:0000256" key="12">
    <source>
        <dbReference type="ARBA" id="ARBA00022777"/>
    </source>
</evidence>
<reference evidence="24" key="2">
    <citation type="journal article" date="2016" name="Genome Announc.">
        <title>Genome sequence of Ustilaginoidea virens IPU010, a rice pathogenic fungus causing false smut.</title>
        <authorList>
            <person name="Kumagai T."/>
            <person name="Ishii T."/>
            <person name="Terai G."/>
            <person name="Umemura M."/>
            <person name="Machida M."/>
            <person name="Asai K."/>
        </authorList>
    </citation>
    <scope>NUCLEOTIDE SEQUENCE [LARGE SCALE GENOMIC DNA]</scope>
    <source>
        <strain evidence="24">IPU010</strain>
    </source>
</reference>
<reference evidence="21" key="1">
    <citation type="journal article" date="2016" name="Genome Announc.">
        <title>Genome Sequence of Ustilaginoidea virens IPU010, a Rice Pathogenic Fungus Causing False Smut.</title>
        <authorList>
            <person name="Kumagai T."/>
            <person name="Ishii T."/>
            <person name="Terai G."/>
            <person name="Umemura M."/>
            <person name="Machida M."/>
            <person name="Asai K."/>
        </authorList>
    </citation>
    <scope>NUCLEOTIDE SEQUENCE [LARGE SCALE GENOMIC DNA]</scope>
    <source>
        <strain evidence="21">IPU010</strain>
    </source>
</reference>
<keyword evidence="12 19" id="KW-0418">Kinase</keyword>
<dbReference type="InterPro" id="IPR015911">
    <property type="entry name" value="Phosphoglycerate_kinase_CS"/>
</dbReference>
<evidence type="ECO:0000313" key="21">
    <source>
        <dbReference type="EMBL" id="GAO16380.1"/>
    </source>
</evidence>
<evidence type="ECO:0000313" key="24">
    <source>
        <dbReference type="Proteomes" id="UP000054053"/>
    </source>
</evidence>
<organism evidence="21 24">
    <name type="scientific">Ustilaginoidea virens</name>
    <name type="common">Rice false smut fungus</name>
    <name type="synonym">Villosiclava virens</name>
    <dbReference type="NCBI Taxonomy" id="1159556"/>
    <lineage>
        <taxon>Eukaryota</taxon>
        <taxon>Fungi</taxon>
        <taxon>Dikarya</taxon>
        <taxon>Ascomycota</taxon>
        <taxon>Pezizomycotina</taxon>
        <taxon>Sordariomycetes</taxon>
        <taxon>Hypocreomycetidae</taxon>
        <taxon>Hypocreales</taxon>
        <taxon>Clavicipitaceae</taxon>
        <taxon>Ustilaginoidea</taxon>
    </lineage>
</organism>
<dbReference type="GO" id="GO:0046872">
    <property type="term" value="F:metal ion binding"/>
    <property type="evidence" value="ECO:0007669"/>
    <property type="project" value="UniProtKB-KW"/>
</dbReference>
<feature type="binding site" evidence="17">
    <location>
        <position position="123"/>
    </location>
    <ligand>
        <name>(2R)-3-phosphoglycerate</name>
        <dbReference type="ChEBI" id="CHEBI:58272"/>
    </ligand>
</feature>
<evidence type="ECO:0000256" key="5">
    <source>
        <dbReference type="ARBA" id="ARBA00008982"/>
    </source>
</evidence>
<evidence type="ECO:0000256" key="6">
    <source>
        <dbReference type="ARBA" id="ARBA00011245"/>
    </source>
</evidence>
<dbReference type="Proteomes" id="UP000027002">
    <property type="component" value="Chromosome 1"/>
</dbReference>
<dbReference type="PANTHER" id="PTHR11406:SF0">
    <property type="entry name" value="PHOSPHOGLYCERATE KINASE"/>
    <property type="match status" value="1"/>
</dbReference>
<evidence type="ECO:0000256" key="4">
    <source>
        <dbReference type="ARBA" id="ARBA00004838"/>
    </source>
</evidence>
<dbReference type="Pfam" id="PF00162">
    <property type="entry name" value="PGK"/>
    <property type="match status" value="1"/>
</dbReference>
<dbReference type="GeneID" id="66061041"/>
<dbReference type="FunFam" id="3.40.50.1260:FF:000031">
    <property type="entry name" value="Phosphoglycerate kinase 1"/>
    <property type="match status" value="1"/>
</dbReference>
<evidence type="ECO:0000256" key="8">
    <source>
        <dbReference type="ARBA" id="ARBA00016471"/>
    </source>
</evidence>
<comment type="subcellular location">
    <subcellularLocation>
        <location evidence="3">Cytoplasm</location>
    </subcellularLocation>
</comment>
<feature type="binding site" evidence="17">
    <location>
        <begin position="24"/>
        <end position="26"/>
    </location>
    <ligand>
        <name>substrate</name>
    </ligand>
</feature>
<accession>A0A063BWF5</accession>
<keyword evidence="14" id="KW-0460">Magnesium</keyword>
<protein>
    <recommendedName>
        <fullName evidence="8 19">Phosphoglycerate kinase</fullName>
        <ecNumber evidence="7 19">2.7.2.3</ecNumber>
    </recommendedName>
</protein>
<evidence type="ECO:0000256" key="9">
    <source>
        <dbReference type="ARBA" id="ARBA00022679"/>
    </source>
</evidence>
<dbReference type="AlphaFoldDB" id="A0A063BWF5"/>
<comment type="subunit">
    <text evidence="6 20">Monomer.</text>
</comment>
<name>A0A063BWF5_USTVR</name>
<dbReference type="PROSITE" id="PS00111">
    <property type="entry name" value="PGLYCERATE_KINASE"/>
    <property type="match status" value="1"/>
</dbReference>
<keyword evidence="15" id="KW-0496">Mitochondrion</keyword>
<evidence type="ECO:0000256" key="14">
    <source>
        <dbReference type="ARBA" id="ARBA00022842"/>
    </source>
</evidence>
<dbReference type="GO" id="GO:0004618">
    <property type="term" value="F:phosphoglycerate kinase activity"/>
    <property type="evidence" value="ECO:0007669"/>
    <property type="project" value="UniProtKB-EC"/>
</dbReference>
<dbReference type="InterPro" id="IPR036043">
    <property type="entry name" value="Phosphoglycerate_kinase_sf"/>
</dbReference>
<evidence type="ECO:0000313" key="23">
    <source>
        <dbReference type="Proteomes" id="UP000027002"/>
    </source>
</evidence>
<evidence type="ECO:0000256" key="7">
    <source>
        <dbReference type="ARBA" id="ARBA00013061"/>
    </source>
</evidence>
<feature type="binding site" evidence="18">
    <location>
        <position position="220"/>
    </location>
    <ligand>
        <name>ATP</name>
        <dbReference type="ChEBI" id="CHEBI:30616"/>
    </ligand>
</feature>
<sequence>MSLASKLSITDVDVKGKRVLIRVDFNVPLDENKKITNNQRIVGAVPTIKYALDHGAKSVILMSHLGRPNGSPNPKYSLQPVVPELEHLLGKKVTFAPDCVGSEVEETVNKANDGDVVLLENLRFHLEEEGSSKDKDGNKTKADKAKVEDFRKGLTALGDVYINDAFGTAHRAHSSMVGVNLPQKAAGFLMKKELEYFAKVLESPQRPFLAILGGAKISDKIQLIDNLLDKVNTLIIGGGMAFTFKKVLDDMSIGNSLFDEAGSKTVKQLMEKAKAKNVKVVLPVDFVTGDKFAKDAKVGYATDSKGIPDGEMGLDCGEKSSALFKEAIDEAKTILWNGPAGVFEFDSFAKGTKAILDAAVDGCQKGGKIVIIGGGDTATVAAKYGVEDKLSHVSTGGGASLELLEGKELPGVAALSSK</sequence>
<dbReference type="GO" id="GO:0006096">
    <property type="term" value="P:glycolytic process"/>
    <property type="evidence" value="ECO:0007669"/>
    <property type="project" value="UniProtKB-KW"/>
</dbReference>
<feature type="binding site" evidence="17">
    <location>
        <position position="40"/>
    </location>
    <ligand>
        <name>(2R)-3-phosphoglycerate</name>
        <dbReference type="ChEBI" id="CHEBI:58272"/>
    </ligand>
</feature>
<feature type="binding site" evidence="18">
    <location>
        <position position="313"/>
    </location>
    <ligand>
        <name>ATP</name>
        <dbReference type="ChEBI" id="CHEBI:30616"/>
    </ligand>
</feature>
<dbReference type="Gene3D" id="3.40.50.1260">
    <property type="entry name" value="Phosphoglycerate kinase, N-terminal domain"/>
    <property type="match status" value="3"/>
</dbReference>
<dbReference type="PIRSF" id="PIRSF000724">
    <property type="entry name" value="Pgk"/>
    <property type="match status" value="1"/>
</dbReference>
<feature type="binding site" evidence="17">
    <location>
        <begin position="64"/>
        <end position="67"/>
    </location>
    <ligand>
        <name>substrate</name>
    </ligand>
</feature>
<evidence type="ECO:0000313" key="22">
    <source>
        <dbReference type="EMBL" id="QUC16022.1"/>
    </source>
</evidence>
<comment type="similarity">
    <text evidence="5 19">Belongs to the phosphoglycerate kinase family.</text>
</comment>
<dbReference type="PANTHER" id="PTHR11406">
    <property type="entry name" value="PHOSPHOGLYCERATE KINASE"/>
    <property type="match status" value="1"/>
</dbReference>
<feature type="binding site" evidence="18">
    <location>
        <begin position="374"/>
        <end position="377"/>
    </location>
    <ligand>
        <name>ATP</name>
        <dbReference type="ChEBI" id="CHEBI:30616"/>
    </ligand>
</feature>
<keyword evidence="11" id="KW-0547">Nucleotide-binding</keyword>
<dbReference type="RefSeq" id="XP_042993695.1">
    <property type="nucleotide sequence ID" value="XM_043137761.1"/>
</dbReference>
<dbReference type="GO" id="GO:0005829">
    <property type="term" value="C:cytosol"/>
    <property type="evidence" value="ECO:0007669"/>
    <property type="project" value="TreeGrafter"/>
</dbReference>
<evidence type="ECO:0000256" key="10">
    <source>
        <dbReference type="ARBA" id="ARBA00022723"/>
    </source>
</evidence>
<dbReference type="HOGENOM" id="CLU_025427_0_0_1"/>
<dbReference type="GO" id="GO:0043531">
    <property type="term" value="F:ADP binding"/>
    <property type="evidence" value="ECO:0007669"/>
    <property type="project" value="TreeGrafter"/>
</dbReference>
<keyword evidence="16" id="KW-0324">Glycolysis</keyword>
<dbReference type="STRING" id="1159556.A0A063BWF5"/>
<keyword evidence="23" id="KW-1185">Reference proteome</keyword>
<evidence type="ECO:0000256" key="13">
    <source>
        <dbReference type="ARBA" id="ARBA00022840"/>
    </source>
</evidence>
<evidence type="ECO:0000256" key="20">
    <source>
        <dbReference type="RuleBase" id="RU000696"/>
    </source>
</evidence>
<dbReference type="SUPFAM" id="SSF53748">
    <property type="entry name" value="Phosphoglycerate kinase"/>
    <property type="match status" value="1"/>
</dbReference>
<comment type="cofactor">
    <cofactor evidence="2">
        <name>Mg(2+)</name>
        <dbReference type="ChEBI" id="CHEBI:18420"/>
    </cofactor>
</comment>
<dbReference type="FunFam" id="3.40.50.1260:FF:000019">
    <property type="entry name" value="Phosphoglycerate kinase 1"/>
    <property type="match status" value="1"/>
</dbReference>
<keyword evidence="10" id="KW-0479">Metal-binding</keyword>
<dbReference type="EMBL" id="CP072753">
    <property type="protein sequence ID" value="QUC16022.1"/>
    <property type="molecule type" value="Genomic_DNA"/>
</dbReference>
<dbReference type="HAMAP" id="MF_00145">
    <property type="entry name" value="Phosphoglyc_kinase"/>
    <property type="match status" value="1"/>
</dbReference>
<gene>
    <name evidence="22" type="ORF">UV8b_00263</name>
    <name evidence="21" type="ORF">UVI_02049660</name>
</gene>
<dbReference type="GO" id="GO:0005524">
    <property type="term" value="F:ATP binding"/>
    <property type="evidence" value="ECO:0007669"/>
    <property type="project" value="UniProtKB-KW"/>
</dbReference>
<dbReference type="GO" id="GO:0006094">
    <property type="term" value="P:gluconeogenesis"/>
    <property type="evidence" value="ECO:0007669"/>
    <property type="project" value="TreeGrafter"/>
</dbReference>
<dbReference type="EC" id="2.7.2.3" evidence="7 19"/>
<evidence type="ECO:0000256" key="1">
    <source>
        <dbReference type="ARBA" id="ARBA00000642"/>
    </source>
</evidence>
<keyword evidence="9 19" id="KW-0808">Transferase</keyword>
<evidence type="ECO:0000256" key="19">
    <source>
        <dbReference type="RuleBase" id="RU000532"/>
    </source>
</evidence>
<proteinExistence type="inferred from homology"/>
<reference evidence="22" key="3">
    <citation type="submission" date="2020-03" db="EMBL/GenBank/DDBJ databases">
        <title>A mixture of massive structural variations and highly conserved coding sequences in Ustilaginoidea virens genome.</title>
        <authorList>
            <person name="Zhang K."/>
            <person name="Zhao Z."/>
            <person name="Zhang Z."/>
            <person name="Li Y."/>
            <person name="Hsiang T."/>
            <person name="Sun W."/>
        </authorList>
    </citation>
    <scope>NUCLEOTIDE SEQUENCE</scope>
    <source>
        <strain evidence="22">UV-8b</strain>
    </source>
</reference>
<evidence type="ECO:0000256" key="17">
    <source>
        <dbReference type="PIRSR" id="PIRSR000724-1"/>
    </source>
</evidence>
<dbReference type="KEGG" id="uvi:66061041"/>
<dbReference type="EMBL" id="BBTG02000035">
    <property type="protein sequence ID" value="GAO16380.1"/>
    <property type="molecule type" value="Genomic_DNA"/>
</dbReference>
<comment type="pathway">
    <text evidence="4">Carbohydrate degradation; glycolysis; pyruvate from D-glyceraldehyde 3-phosphate: step 2/5.</text>
</comment>
<evidence type="ECO:0000256" key="18">
    <source>
        <dbReference type="PIRSR" id="PIRSR000724-2"/>
    </source>
</evidence>
<dbReference type="OrthoDB" id="275353at2759"/>
<dbReference type="CDD" id="cd00318">
    <property type="entry name" value="Phosphoglycerate_kinase"/>
    <property type="match status" value="1"/>
</dbReference>
<feature type="binding site" evidence="17">
    <location>
        <position position="171"/>
    </location>
    <ligand>
        <name>(2R)-3-phosphoglycerate</name>
        <dbReference type="ChEBI" id="CHEBI:58272"/>
    </ligand>
</feature>
<evidence type="ECO:0000256" key="16">
    <source>
        <dbReference type="ARBA" id="ARBA00023152"/>
    </source>
</evidence>
<keyword evidence="13 18" id="KW-0067">ATP-binding</keyword>
<dbReference type="InterPro" id="IPR001576">
    <property type="entry name" value="Phosphoglycerate_kinase"/>
</dbReference>
<dbReference type="InterPro" id="IPR015824">
    <property type="entry name" value="Phosphoglycerate_kinase_N"/>
</dbReference>
<comment type="catalytic activity">
    <reaction evidence="1 19">
        <text>(2R)-3-phosphoglycerate + ATP = (2R)-3-phospho-glyceroyl phosphate + ADP</text>
        <dbReference type="Rhea" id="RHEA:14801"/>
        <dbReference type="ChEBI" id="CHEBI:30616"/>
        <dbReference type="ChEBI" id="CHEBI:57604"/>
        <dbReference type="ChEBI" id="CHEBI:58272"/>
        <dbReference type="ChEBI" id="CHEBI:456216"/>
        <dbReference type="EC" id="2.7.2.3"/>
    </reaction>
</comment>
<dbReference type="Proteomes" id="UP000054053">
    <property type="component" value="Unassembled WGS sequence"/>
</dbReference>
<evidence type="ECO:0000256" key="11">
    <source>
        <dbReference type="ARBA" id="ARBA00022741"/>
    </source>
</evidence>